<evidence type="ECO:0000256" key="3">
    <source>
        <dbReference type="ARBA" id="ARBA00023242"/>
    </source>
</evidence>
<dbReference type="RefSeq" id="XP_033531404.1">
    <property type="nucleotide sequence ID" value="XM_033680061.1"/>
</dbReference>
<gene>
    <name evidence="6 8" type="ORF">P152DRAFT_461155</name>
</gene>
<dbReference type="PROSITE" id="PS50013">
    <property type="entry name" value="CHROMO_2"/>
    <property type="match status" value="1"/>
</dbReference>
<evidence type="ECO:0000313" key="6">
    <source>
        <dbReference type="EMBL" id="KAF1809773.1"/>
    </source>
</evidence>
<evidence type="ECO:0000313" key="7">
    <source>
        <dbReference type="Proteomes" id="UP000504638"/>
    </source>
</evidence>
<evidence type="ECO:0000256" key="4">
    <source>
        <dbReference type="SAM" id="MobiDB-lite"/>
    </source>
</evidence>
<dbReference type="Gene3D" id="2.40.50.40">
    <property type="match status" value="2"/>
</dbReference>
<evidence type="ECO:0000313" key="8">
    <source>
        <dbReference type="RefSeq" id="XP_033531404.1"/>
    </source>
</evidence>
<reference evidence="8" key="3">
    <citation type="submission" date="2025-04" db="UniProtKB">
        <authorList>
            <consortium name="RefSeq"/>
        </authorList>
    </citation>
    <scope>IDENTIFICATION</scope>
    <source>
        <strain evidence="8">CBS 781.70</strain>
    </source>
</reference>
<dbReference type="InterPro" id="IPR023780">
    <property type="entry name" value="Chromo_domain"/>
</dbReference>
<dbReference type="EMBL" id="ML975170">
    <property type="protein sequence ID" value="KAF1809773.1"/>
    <property type="molecule type" value="Genomic_DNA"/>
</dbReference>
<reference evidence="8" key="2">
    <citation type="submission" date="2020-04" db="EMBL/GenBank/DDBJ databases">
        <authorList>
            <consortium name="NCBI Genome Project"/>
        </authorList>
    </citation>
    <scope>NUCLEOTIDE SEQUENCE</scope>
    <source>
        <strain evidence="8">CBS 781.70</strain>
    </source>
</reference>
<evidence type="ECO:0000256" key="1">
    <source>
        <dbReference type="ARBA" id="ARBA00004123"/>
    </source>
</evidence>
<feature type="domain" description="Chromo" evidence="5">
    <location>
        <begin position="27"/>
        <end position="87"/>
    </location>
</feature>
<keyword evidence="7" id="KW-1185">Reference proteome</keyword>
<dbReference type="Pfam" id="PF00385">
    <property type="entry name" value="Chromo"/>
    <property type="match status" value="1"/>
</dbReference>
<dbReference type="SUPFAM" id="SSF54160">
    <property type="entry name" value="Chromo domain-like"/>
    <property type="match status" value="2"/>
</dbReference>
<feature type="region of interest" description="Disordered" evidence="4">
    <location>
        <begin position="208"/>
        <end position="235"/>
    </location>
</feature>
<comment type="subcellular location">
    <subcellularLocation>
        <location evidence="1">Nucleus</location>
    </subcellularLocation>
</comment>
<dbReference type="SMART" id="SM00298">
    <property type="entry name" value="CHROMO"/>
    <property type="match status" value="1"/>
</dbReference>
<evidence type="ECO:0000256" key="2">
    <source>
        <dbReference type="ARBA" id="ARBA00011353"/>
    </source>
</evidence>
<dbReference type="Proteomes" id="UP000504638">
    <property type="component" value="Unplaced"/>
</dbReference>
<feature type="region of interest" description="Disordered" evidence="4">
    <location>
        <begin position="81"/>
        <end position="128"/>
    </location>
</feature>
<accession>A0A6G1FVH7</accession>
<dbReference type="CDD" id="cd00024">
    <property type="entry name" value="CD_CSD"/>
    <property type="match status" value="1"/>
</dbReference>
<proteinExistence type="predicted"/>
<protein>
    <recommendedName>
        <fullName evidence="5">Chromo domain-containing protein</fullName>
    </recommendedName>
</protein>
<organism evidence="6">
    <name type="scientific">Eremomyces bilateralis CBS 781.70</name>
    <dbReference type="NCBI Taxonomy" id="1392243"/>
    <lineage>
        <taxon>Eukaryota</taxon>
        <taxon>Fungi</taxon>
        <taxon>Dikarya</taxon>
        <taxon>Ascomycota</taxon>
        <taxon>Pezizomycotina</taxon>
        <taxon>Dothideomycetes</taxon>
        <taxon>Dothideomycetes incertae sedis</taxon>
        <taxon>Eremomycetales</taxon>
        <taxon>Eremomycetaceae</taxon>
        <taxon>Eremomyces</taxon>
    </lineage>
</organism>
<name>A0A6G1FVH7_9PEZI</name>
<dbReference type="PANTHER" id="PTHR22812">
    <property type="entry name" value="CHROMOBOX PROTEIN"/>
    <property type="match status" value="1"/>
</dbReference>
<dbReference type="Pfam" id="PF01393">
    <property type="entry name" value="Chromo_shadow"/>
    <property type="match status" value="1"/>
</dbReference>
<evidence type="ECO:0000259" key="5">
    <source>
        <dbReference type="PROSITE" id="PS50013"/>
    </source>
</evidence>
<dbReference type="InterPro" id="IPR051219">
    <property type="entry name" value="Heterochromatin_chromo-domain"/>
</dbReference>
<dbReference type="InterPro" id="IPR000953">
    <property type="entry name" value="Chromo/chromo_shadow_dom"/>
</dbReference>
<keyword evidence="3" id="KW-0539">Nucleus</keyword>
<dbReference type="GO" id="GO:0006338">
    <property type="term" value="P:chromatin remodeling"/>
    <property type="evidence" value="ECO:0007669"/>
    <property type="project" value="UniProtKB-ARBA"/>
</dbReference>
<dbReference type="InterPro" id="IPR008251">
    <property type="entry name" value="Chromo_shadow_dom"/>
</dbReference>
<dbReference type="OrthoDB" id="433924at2759"/>
<comment type="subunit">
    <text evidence="2">Component of the NuA4 histone acetyltransferase complex.</text>
</comment>
<dbReference type="GO" id="GO:0005634">
    <property type="term" value="C:nucleus"/>
    <property type="evidence" value="ECO:0007669"/>
    <property type="project" value="UniProtKB-SubCell"/>
</dbReference>
<dbReference type="AlphaFoldDB" id="A0A6G1FVH7"/>
<reference evidence="6 8" key="1">
    <citation type="submission" date="2020-01" db="EMBL/GenBank/DDBJ databases">
        <authorList>
            <consortium name="DOE Joint Genome Institute"/>
            <person name="Haridas S."/>
            <person name="Albert R."/>
            <person name="Binder M."/>
            <person name="Bloem J."/>
            <person name="Labutti K."/>
            <person name="Salamov A."/>
            <person name="Andreopoulos B."/>
            <person name="Baker S.E."/>
            <person name="Barry K."/>
            <person name="Bills G."/>
            <person name="Bluhm B.H."/>
            <person name="Cannon C."/>
            <person name="Castanera R."/>
            <person name="Culley D.E."/>
            <person name="Daum C."/>
            <person name="Ezra D."/>
            <person name="Gonzalez J.B."/>
            <person name="Henrissat B."/>
            <person name="Kuo A."/>
            <person name="Liang C."/>
            <person name="Lipzen A."/>
            <person name="Lutzoni F."/>
            <person name="Magnuson J."/>
            <person name="Mondo S."/>
            <person name="Nolan M."/>
            <person name="Ohm R."/>
            <person name="Pangilinan J."/>
            <person name="Park H.-J."/>
            <person name="Ramirez L."/>
            <person name="Alfaro M."/>
            <person name="Sun H."/>
            <person name="Tritt A."/>
            <person name="Yoshinaga Y."/>
            <person name="Zwiers L.-H."/>
            <person name="Turgeon B.G."/>
            <person name="Goodwin S.B."/>
            <person name="Spatafora J.W."/>
            <person name="Crous P.W."/>
            <person name="Grigoriev I.V."/>
        </authorList>
    </citation>
    <scope>NUCLEOTIDE SEQUENCE</scope>
    <source>
        <strain evidence="6 8">CBS 781.70</strain>
    </source>
</reference>
<dbReference type="GeneID" id="54420631"/>
<dbReference type="InterPro" id="IPR016197">
    <property type="entry name" value="Chromo-like_dom_sf"/>
</dbReference>
<sequence>MTRMRAYPPTIHPVLGKRILMLSHNSYEVEAIHGHEQRKGEIVYNVKWKGYDESENTLEPERHIRQGAEAVLQAYWDLIGGKPEPATKGKRKRQPTGTPAAAESSGRGRGRKRSRVGGESDSATPEVKHVIRGKKAWEPPKGSWEKEIVSIDTLEEQRNTKNGENQVYGFVVWNNGQKSKYLLETLKGKCPQKLIEYFEQHLVFRHNGANEGNDATQTNGSEKVDDGGASEDEGS</sequence>